<evidence type="ECO:0000313" key="3">
    <source>
        <dbReference type="Proteomes" id="UP000583740"/>
    </source>
</evidence>
<name>A0A7K5MKC6_CARCD</name>
<proteinExistence type="predicted"/>
<dbReference type="EMBL" id="VYXE01016771">
    <property type="protein sequence ID" value="NWT31250.1"/>
    <property type="molecule type" value="Genomic_DNA"/>
</dbReference>
<dbReference type="AlphaFoldDB" id="A0A7K5MKC6"/>
<organism evidence="2 3">
    <name type="scientific">Cardinalis cardinalis</name>
    <name type="common">Northern cardinal</name>
    <dbReference type="NCBI Taxonomy" id="98964"/>
    <lineage>
        <taxon>Eukaryota</taxon>
        <taxon>Metazoa</taxon>
        <taxon>Chordata</taxon>
        <taxon>Craniata</taxon>
        <taxon>Vertebrata</taxon>
        <taxon>Euteleostomi</taxon>
        <taxon>Archelosauria</taxon>
        <taxon>Archosauria</taxon>
        <taxon>Dinosauria</taxon>
        <taxon>Saurischia</taxon>
        <taxon>Theropoda</taxon>
        <taxon>Coelurosauria</taxon>
        <taxon>Aves</taxon>
        <taxon>Neognathae</taxon>
        <taxon>Neoaves</taxon>
        <taxon>Telluraves</taxon>
        <taxon>Australaves</taxon>
        <taxon>Passeriformes</taxon>
        <taxon>Cardinalidae</taxon>
        <taxon>Cardinalis</taxon>
    </lineage>
</organism>
<dbReference type="PANTHER" id="PTHR47899">
    <property type="entry name" value="COILED-COIL DOMAIN-CONTAINING PROTEIN 171"/>
    <property type="match status" value="1"/>
</dbReference>
<feature type="coiled-coil region" evidence="1">
    <location>
        <begin position="8"/>
        <end position="53"/>
    </location>
</feature>
<reference evidence="2 3" key="1">
    <citation type="submission" date="2019-09" db="EMBL/GenBank/DDBJ databases">
        <title>Bird 10,000 Genomes (B10K) Project - Family phase.</title>
        <authorList>
            <person name="Zhang G."/>
        </authorList>
    </citation>
    <scope>NUCLEOTIDE SEQUENCE [LARGE SCALE GENOMIC DNA]</scope>
    <source>
        <strain evidence="2">B10K-DU-001-69</strain>
        <tissue evidence="2">Muscle</tissue>
    </source>
</reference>
<keyword evidence="3" id="KW-1185">Reference proteome</keyword>
<accession>A0A7K5MKC6</accession>
<feature type="non-terminal residue" evidence="2">
    <location>
        <position position="1"/>
    </location>
</feature>
<sequence length="83" mass="10028">NQMEMDTVEDLRRKLHSLEKINLELNNQHSQEMSRYEKEIMRLRLELEKGEVLHKHLESEMTFARKKANLQLYSKEDELSDAK</sequence>
<comment type="caution">
    <text evidence="2">The sequence shown here is derived from an EMBL/GenBank/DDBJ whole genome shotgun (WGS) entry which is preliminary data.</text>
</comment>
<feature type="non-terminal residue" evidence="2">
    <location>
        <position position="83"/>
    </location>
</feature>
<dbReference type="PANTHER" id="PTHR47899:SF1">
    <property type="entry name" value="COILED-COIL DOMAIN-CONTAINING PROTEIN 171"/>
    <property type="match status" value="1"/>
</dbReference>
<dbReference type="Proteomes" id="UP000583740">
    <property type="component" value="Unassembled WGS sequence"/>
</dbReference>
<gene>
    <name evidence="2" type="primary">Ccdc171_2</name>
    <name evidence="2" type="ORF">CARCAR_R08659</name>
</gene>
<keyword evidence="1" id="KW-0175">Coiled coil</keyword>
<protein>
    <submittedName>
        <fullName evidence="2">CC171 protein</fullName>
    </submittedName>
</protein>
<evidence type="ECO:0000256" key="1">
    <source>
        <dbReference type="SAM" id="Coils"/>
    </source>
</evidence>
<evidence type="ECO:0000313" key="2">
    <source>
        <dbReference type="EMBL" id="NWT31250.1"/>
    </source>
</evidence>
<dbReference type="InterPro" id="IPR038820">
    <property type="entry name" value="CCDC171"/>
</dbReference>